<dbReference type="EMBL" id="DF973923">
    <property type="protein sequence ID" value="GAU42533.1"/>
    <property type="molecule type" value="Genomic_DNA"/>
</dbReference>
<feature type="region of interest" description="Disordered" evidence="1">
    <location>
        <begin position="1"/>
        <end position="38"/>
    </location>
</feature>
<feature type="compositionally biased region" description="Basic and acidic residues" evidence="1">
    <location>
        <begin position="1"/>
        <end position="11"/>
    </location>
</feature>
<sequence length="64" mass="7519">MREMEKRDRSVEGNIFSDYDSAKNRNRRKQNNKARKDREEAALLASMKTMRAEAEDVGEAFGFY</sequence>
<keyword evidence="3" id="KW-1185">Reference proteome</keyword>
<reference evidence="3" key="1">
    <citation type="journal article" date="2017" name="Front. Plant Sci.">
        <title>Climate Clever Clovers: New Paradigm to Reduce the Environmental Footprint of Ruminants by Breeding Low Methanogenic Forages Utilizing Haplotype Variation.</title>
        <authorList>
            <person name="Kaur P."/>
            <person name="Appels R."/>
            <person name="Bayer P.E."/>
            <person name="Keeble-Gagnere G."/>
            <person name="Wang J."/>
            <person name="Hirakawa H."/>
            <person name="Shirasawa K."/>
            <person name="Vercoe P."/>
            <person name="Stefanova K."/>
            <person name="Durmic Z."/>
            <person name="Nichols P."/>
            <person name="Revell C."/>
            <person name="Isobe S.N."/>
            <person name="Edwards D."/>
            <person name="Erskine W."/>
        </authorList>
    </citation>
    <scope>NUCLEOTIDE SEQUENCE [LARGE SCALE GENOMIC DNA]</scope>
    <source>
        <strain evidence="3">cv. Daliak</strain>
    </source>
</reference>
<name>A0A2Z6NKN7_TRISU</name>
<evidence type="ECO:0000256" key="1">
    <source>
        <dbReference type="SAM" id="MobiDB-lite"/>
    </source>
</evidence>
<accession>A0A2Z6NKN7</accession>
<evidence type="ECO:0000313" key="2">
    <source>
        <dbReference type="EMBL" id="GAU42533.1"/>
    </source>
</evidence>
<evidence type="ECO:0000313" key="3">
    <source>
        <dbReference type="Proteomes" id="UP000242715"/>
    </source>
</evidence>
<organism evidence="2 3">
    <name type="scientific">Trifolium subterraneum</name>
    <name type="common">Subterranean clover</name>
    <dbReference type="NCBI Taxonomy" id="3900"/>
    <lineage>
        <taxon>Eukaryota</taxon>
        <taxon>Viridiplantae</taxon>
        <taxon>Streptophyta</taxon>
        <taxon>Embryophyta</taxon>
        <taxon>Tracheophyta</taxon>
        <taxon>Spermatophyta</taxon>
        <taxon>Magnoliopsida</taxon>
        <taxon>eudicotyledons</taxon>
        <taxon>Gunneridae</taxon>
        <taxon>Pentapetalae</taxon>
        <taxon>rosids</taxon>
        <taxon>fabids</taxon>
        <taxon>Fabales</taxon>
        <taxon>Fabaceae</taxon>
        <taxon>Papilionoideae</taxon>
        <taxon>50 kb inversion clade</taxon>
        <taxon>NPAAA clade</taxon>
        <taxon>Hologalegina</taxon>
        <taxon>IRL clade</taxon>
        <taxon>Trifolieae</taxon>
        <taxon>Trifolium</taxon>
    </lineage>
</organism>
<feature type="compositionally biased region" description="Basic residues" evidence="1">
    <location>
        <begin position="24"/>
        <end position="33"/>
    </location>
</feature>
<proteinExistence type="predicted"/>
<dbReference type="AlphaFoldDB" id="A0A2Z6NKN7"/>
<protein>
    <submittedName>
        <fullName evidence="2">Uncharacterized protein</fullName>
    </submittedName>
</protein>
<gene>
    <name evidence="2" type="ORF">TSUD_341590</name>
</gene>
<dbReference type="Proteomes" id="UP000242715">
    <property type="component" value="Unassembled WGS sequence"/>
</dbReference>